<evidence type="ECO:0000313" key="8">
    <source>
        <dbReference type="EMBL" id="MBW8724096.1"/>
    </source>
</evidence>
<keyword evidence="5" id="KW-0732">Signal</keyword>
<dbReference type="AlphaFoldDB" id="A0A952FKP4"/>
<dbReference type="Gene3D" id="1.25.40.10">
    <property type="entry name" value="Tetratricopeptide repeat domain"/>
    <property type="match status" value="1"/>
</dbReference>
<feature type="domain" description="TonB-dependent receptor-like beta-barrel" evidence="6">
    <location>
        <begin position="782"/>
        <end position="1194"/>
    </location>
</feature>
<dbReference type="PROSITE" id="PS50005">
    <property type="entry name" value="TPR"/>
    <property type="match status" value="1"/>
</dbReference>
<dbReference type="SUPFAM" id="SSF48452">
    <property type="entry name" value="TPR-like"/>
    <property type="match status" value="2"/>
</dbReference>
<evidence type="ECO:0000313" key="9">
    <source>
        <dbReference type="Proteomes" id="UP000700706"/>
    </source>
</evidence>
<evidence type="ECO:0000256" key="4">
    <source>
        <dbReference type="PROSITE-ProRule" id="PRU00339"/>
    </source>
</evidence>
<sequence length="1220" mass="128191">MHRLILRRTLPGIASLLLGASLCAEAATVPRDGRAAGSVVQTTGGSEIRFTAAELWQDVEVQQALLGGDALRTGPLGGLAILFADQTQIRVHNNSQLLVRAVGGDGSPAQMQLDSGAVWARAVTGGSGVEIATPAATAAIRGTDWSLSVGPDGKTTLVVLSGVVELSNEFGRVSVGRGEAAVAAVGSAPAKIIVTTPKDREQMLFWLAPGSVFDAFPASDASSRVRRETQRRVAAVPEAQRSAEDWLALAEADLDIAGPAAAAADLAKARAAGPLTREQAARADLLDGILAGRAGREDEAARAFAAAESGSAGRQRLLARLGRFFAGSASGQAGDPATLERELAAGDDPLAADGLAWLQAIRGDLPAANATLQAASRRFPGDLDVAVSEAAVAQVLGDREGMRQAVDRALAIDPDDPEALRLAANYKVAFANDPDGALVLLRRATGEAPGNADAWNDLGMLHDIRGGLVEADAALEKAAVLDPDAANIRVNQAILYLEAGMVDRARALLGQARAIDPDSGITLVGEGILAFETGDIDGALKKFLAASAANPASSENLQGLAAAQYSLGRTTQAEQTLGNADRLDPNDPMVPNMRTIIAIDNAEADEAIRNAREIAARSGQGSLALSTANLGNRLGPPLLGAYANLGLIDWGRYYNDRTDDPFSAASYLGRSVIAQPTAFGADPAVPDGVALSAEIQALLLDPTLASSRQRRTDLLPRPFLDAQLTGGIVAVGDTIGHTEGFDIDAYTVAPVPLAFRASFARADSNGDDHGDDSDSWTGSARLAGKLGLGGSFAAWVDGGDAGNEFAGTVFAPTPFASERSRAVSGGLAFGYRLGERSRLIAMVQRSHVELRDVNRTLLSGIPDVDFPEIVSYDIRADDIVKQRSDTTMGGLAHLWGTGEITVQYGFEVLSTRSTFAFDETAWRSIKIFGREVQSDRFHDITRGEAEQTLGRVFAYGRWTPTPELRIDFGTGIVRAEDGGPVPEVVLEPRLGVAWSPAEGHWLRAAIQRGAETPGNLTLAPVDTVGILADTLPLGAGGVATSYTARWDAEWTPHLFTSLEGQHQELENLSFAYPSVQLASVDVERGRTDRVTAAGNIWLTGGIGVYGSASLIRSEVTEGIGEGKRIPFVPDWTARVGAVWVHPLQIRAQIERVWAGPQSSGPGLPGIDGFGTTNLAISWEPLDKRIALGFVIRNLFDEDYDSAFGVEAPGRLVAATASIRF</sequence>
<dbReference type="InterPro" id="IPR011990">
    <property type="entry name" value="TPR-like_helical_dom_sf"/>
</dbReference>
<proteinExistence type="predicted"/>
<name>A0A952FKP4_9PROT</name>
<accession>A0A952FKP4</accession>
<gene>
    <name evidence="8" type="ORF">JF625_02905</name>
</gene>
<evidence type="ECO:0000256" key="2">
    <source>
        <dbReference type="ARBA" id="ARBA00023136"/>
    </source>
</evidence>
<feature type="signal peptide" evidence="5">
    <location>
        <begin position="1"/>
        <end position="26"/>
    </location>
</feature>
<dbReference type="PANTHER" id="PTHR38731">
    <property type="entry name" value="LIPL45-RELATED LIPOPROTEIN-RELATED"/>
    <property type="match status" value="1"/>
</dbReference>
<comment type="caution">
    <text evidence="8">The sequence shown here is derived from an EMBL/GenBank/DDBJ whole genome shotgun (WGS) entry which is preliminary data.</text>
</comment>
<keyword evidence="4" id="KW-0802">TPR repeat</keyword>
<evidence type="ECO:0000256" key="1">
    <source>
        <dbReference type="ARBA" id="ARBA00004442"/>
    </source>
</evidence>
<keyword evidence="2" id="KW-0472">Membrane</keyword>
<dbReference type="GO" id="GO:0009279">
    <property type="term" value="C:cell outer membrane"/>
    <property type="evidence" value="ECO:0007669"/>
    <property type="project" value="UniProtKB-SubCell"/>
</dbReference>
<organism evidence="8 9">
    <name type="scientific">Inquilinus limosus</name>
    <dbReference type="NCBI Taxonomy" id="171674"/>
    <lineage>
        <taxon>Bacteria</taxon>
        <taxon>Pseudomonadati</taxon>
        <taxon>Pseudomonadota</taxon>
        <taxon>Alphaproteobacteria</taxon>
        <taxon>Rhodospirillales</taxon>
        <taxon>Rhodospirillaceae</taxon>
        <taxon>Inquilinus</taxon>
    </lineage>
</organism>
<keyword evidence="8" id="KW-0675">Receptor</keyword>
<dbReference type="Pfam" id="PF00593">
    <property type="entry name" value="TonB_dep_Rec_b-barrel"/>
    <property type="match status" value="1"/>
</dbReference>
<reference evidence="8" key="1">
    <citation type="submission" date="2020-06" db="EMBL/GenBank/DDBJ databases">
        <title>Stable isotope informed genome-resolved metagenomics uncovers potential trophic interactions in rhizosphere soil.</title>
        <authorList>
            <person name="Starr E.P."/>
            <person name="Shi S."/>
            <person name="Blazewicz S.J."/>
            <person name="Koch B.J."/>
            <person name="Probst A.J."/>
            <person name="Hungate B.A."/>
            <person name="Pett-Ridge J."/>
            <person name="Firestone M.K."/>
            <person name="Banfield J.F."/>
        </authorList>
    </citation>
    <scope>NUCLEOTIDE SEQUENCE</scope>
    <source>
        <strain evidence="8">YM_69_17</strain>
    </source>
</reference>
<dbReference type="InterPro" id="IPR036942">
    <property type="entry name" value="Beta-barrel_TonB_sf"/>
</dbReference>
<feature type="chain" id="PRO_5038135694" evidence="5">
    <location>
        <begin position="27"/>
        <end position="1220"/>
    </location>
</feature>
<dbReference type="Gene3D" id="2.60.120.1440">
    <property type="match status" value="1"/>
</dbReference>
<keyword evidence="3" id="KW-0998">Cell outer membrane</keyword>
<dbReference type="Gene3D" id="2.40.170.20">
    <property type="entry name" value="TonB-dependent receptor, beta-barrel domain"/>
    <property type="match status" value="1"/>
</dbReference>
<evidence type="ECO:0000259" key="7">
    <source>
        <dbReference type="Pfam" id="PF04773"/>
    </source>
</evidence>
<dbReference type="EMBL" id="JAEKLZ010000075">
    <property type="protein sequence ID" value="MBW8724096.1"/>
    <property type="molecule type" value="Genomic_DNA"/>
</dbReference>
<protein>
    <submittedName>
        <fullName evidence="8">TonB-dependent receptor</fullName>
    </submittedName>
</protein>
<dbReference type="SMART" id="SM00028">
    <property type="entry name" value="TPR"/>
    <property type="match status" value="5"/>
</dbReference>
<comment type="subcellular location">
    <subcellularLocation>
        <location evidence="1">Cell outer membrane</location>
    </subcellularLocation>
</comment>
<feature type="repeat" description="TPR" evidence="4">
    <location>
        <begin position="452"/>
        <end position="485"/>
    </location>
</feature>
<evidence type="ECO:0000256" key="3">
    <source>
        <dbReference type="ARBA" id="ARBA00023237"/>
    </source>
</evidence>
<feature type="domain" description="FecR protein" evidence="7">
    <location>
        <begin position="69"/>
        <end position="165"/>
    </location>
</feature>
<dbReference type="Proteomes" id="UP000700706">
    <property type="component" value="Unassembled WGS sequence"/>
</dbReference>
<dbReference type="SUPFAM" id="SSF56935">
    <property type="entry name" value="Porins"/>
    <property type="match status" value="1"/>
</dbReference>
<dbReference type="InterPro" id="IPR006860">
    <property type="entry name" value="FecR"/>
</dbReference>
<evidence type="ECO:0000259" key="6">
    <source>
        <dbReference type="Pfam" id="PF00593"/>
    </source>
</evidence>
<dbReference type="Pfam" id="PF04773">
    <property type="entry name" value="FecR"/>
    <property type="match status" value="1"/>
</dbReference>
<evidence type="ECO:0000256" key="5">
    <source>
        <dbReference type="SAM" id="SignalP"/>
    </source>
</evidence>
<dbReference type="InterPro" id="IPR000531">
    <property type="entry name" value="Beta-barrel_TonB"/>
</dbReference>
<dbReference type="Pfam" id="PF14559">
    <property type="entry name" value="TPR_19"/>
    <property type="match status" value="1"/>
</dbReference>
<dbReference type="InterPro" id="IPR019734">
    <property type="entry name" value="TPR_rpt"/>
</dbReference>